<name>A0ABY0V857_9ACTO</name>
<proteinExistence type="predicted"/>
<evidence type="ECO:0000313" key="1">
    <source>
        <dbReference type="EMBL" id="SDT97157.1"/>
    </source>
</evidence>
<evidence type="ECO:0000313" key="2">
    <source>
        <dbReference type="Proteomes" id="UP000198976"/>
    </source>
</evidence>
<dbReference type="Proteomes" id="UP000198976">
    <property type="component" value="Chromosome I"/>
</dbReference>
<organism evidence="1 2">
    <name type="scientific">Schaalia radingae</name>
    <dbReference type="NCBI Taxonomy" id="131110"/>
    <lineage>
        <taxon>Bacteria</taxon>
        <taxon>Bacillati</taxon>
        <taxon>Actinomycetota</taxon>
        <taxon>Actinomycetes</taxon>
        <taxon>Actinomycetales</taxon>
        <taxon>Actinomycetaceae</taxon>
        <taxon>Schaalia</taxon>
    </lineage>
</organism>
<reference evidence="1 2" key="1">
    <citation type="submission" date="2016-10" db="EMBL/GenBank/DDBJ databases">
        <authorList>
            <person name="Varghese N."/>
            <person name="Submissions S."/>
        </authorList>
    </citation>
    <scope>NUCLEOTIDE SEQUENCE [LARGE SCALE GENOMIC DNA]</scope>
    <source>
        <strain evidence="1 2">DSM 9169</strain>
    </source>
</reference>
<accession>A0ABY0V857</accession>
<protein>
    <recommendedName>
        <fullName evidence="3">DUF732 domain-containing protein</fullName>
    </recommendedName>
</protein>
<dbReference type="EMBL" id="LT629792">
    <property type="protein sequence ID" value="SDT97157.1"/>
    <property type="molecule type" value="Genomic_DNA"/>
</dbReference>
<evidence type="ECO:0008006" key="3">
    <source>
        <dbReference type="Google" id="ProtNLM"/>
    </source>
</evidence>
<gene>
    <name evidence="1" type="ORF">SAMN04489714_1333</name>
</gene>
<keyword evidence="2" id="KW-1185">Reference proteome</keyword>
<sequence length="239" mass="25721">MGRISISMGSDPVLMHTSITNHMRATRILLIAAGLLCITATCLALFVLTPSTQANRTEARNPDLAQYAQSADIPEQITTQAQQEMAQVGEEYPPGATPPTVADLLPWAVGAEVDSVSTDHIQYTSGADNPVAMRQAQQTDPSADTPVTVVTAEGDVAVLAALDWECAWIKEFVIATNSGNADRVNTAVTQISKFPDLDVIQRFNPEVGEGHARDVIPRIQQGDVEFANYWLATTCSEPE</sequence>